<dbReference type="KEGG" id="abq:ABAZ39_20615"/>
<organism evidence="2 4">
    <name type="scientific">Azospirillum argentinense</name>
    <dbReference type="NCBI Taxonomy" id="2970906"/>
    <lineage>
        <taxon>Bacteria</taxon>
        <taxon>Pseudomonadati</taxon>
        <taxon>Pseudomonadota</taxon>
        <taxon>Alphaproteobacteria</taxon>
        <taxon>Rhodospirillales</taxon>
        <taxon>Azospirillaceae</taxon>
        <taxon>Azospirillum</taxon>
    </lineage>
</organism>
<reference evidence="2 4" key="1">
    <citation type="journal article" date="2014" name="Genome Announc.">
        <title>Complete Genome Sequence of the Model Rhizosphere Strain Azospirillum brasilense Az39, Successfully Applied in Agriculture.</title>
        <authorList>
            <person name="Rivera D."/>
            <person name="Revale S."/>
            <person name="Molina R."/>
            <person name="Gualpa J."/>
            <person name="Puente M."/>
            <person name="Maroniche G."/>
            <person name="Paris G."/>
            <person name="Baker D."/>
            <person name="Clavijo B."/>
            <person name="McLay K."/>
            <person name="Spaepen S."/>
            <person name="Perticari A."/>
            <person name="Vazquez M."/>
            <person name="Wisniewski-Dye F."/>
            <person name="Watkins C."/>
            <person name="Martinez-Abarca F."/>
            <person name="Vanderleyden J."/>
            <person name="Cassan F."/>
        </authorList>
    </citation>
    <scope>NUCLEOTIDE SEQUENCE [LARGE SCALE GENOMIC DNA]</scope>
    <source>
        <strain evidence="2 4">Az39</strain>
        <plasmid evidence="2">AbAZ39_p1</plasmid>
    </source>
</reference>
<dbReference type="Proteomes" id="UP001628281">
    <property type="component" value="Unassembled WGS sequence"/>
</dbReference>
<sequence length="65" mass="6930">MCHGDYIRFLVATEADPALRVALRRASRGLLTLGDLVDFAAGHGFRFTEADIPLAVAQPVACGTD</sequence>
<keyword evidence="5" id="KW-1185">Reference proteome</keyword>
<dbReference type="RefSeq" id="WP_040134551.1">
    <property type="nucleotide sequence ID" value="NZ_CP007794.1"/>
</dbReference>
<accession>A0A060DJU5</accession>
<dbReference type="Pfam" id="PF07862">
    <property type="entry name" value="Nif11"/>
    <property type="match status" value="1"/>
</dbReference>
<reference evidence="3 5" key="2">
    <citation type="submission" date="2024-11" db="EMBL/GenBank/DDBJ databases">
        <title>Draft genome sequences of two bacteria associated to sugarcane roots in Colombia.</title>
        <authorList>
            <person name="Pardo-Diaz S."/>
            <person name="Masmela-Mendoza J."/>
            <person name="Delgadillo-Duran P."/>
            <person name="Bautista E.J."/>
            <person name="Rojas-Tapias D.F."/>
        </authorList>
    </citation>
    <scope>NUCLEOTIDE SEQUENCE [LARGE SCALE GENOMIC DNA]</scope>
    <source>
        <strain evidence="3 5">Ap18</strain>
    </source>
</reference>
<protein>
    <submittedName>
        <fullName evidence="3">Nif11-like leader peptide family natural product</fullName>
    </submittedName>
</protein>
<evidence type="ECO:0000259" key="1">
    <source>
        <dbReference type="Pfam" id="PF07862"/>
    </source>
</evidence>
<keyword evidence="2" id="KW-0614">Plasmid</keyword>
<evidence type="ECO:0000313" key="2">
    <source>
        <dbReference type="EMBL" id="AIB14326.1"/>
    </source>
</evidence>
<evidence type="ECO:0000313" key="3">
    <source>
        <dbReference type="EMBL" id="MFL7904941.1"/>
    </source>
</evidence>
<evidence type="ECO:0000313" key="5">
    <source>
        <dbReference type="Proteomes" id="UP001628281"/>
    </source>
</evidence>
<gene>
    <name evidence="2" type="ORF">ABAZ39_20615</name>
    <name evidence="3" type="ORF">ACJ41P_27680</name>
</gene>
<proteinExistence type="predicted"/>
<dbReference type="EMBL" id="CP007794">
    <property type="protein sequence ID" value="AIB14326.1"/>
    <property type="molecule type" value="Genomic_DNA"/>
</dbReference>
<evidence type="ECO:0000313" key="4">
    <source>
        <dbReference type="Proteomes" id="UP000027186"/>
    </source>
</evidence>
<dbReference type="EMBL" id="JBJLSN010000061">
    <property type="protein sequence ID" value="MFL7904941.1"/>
    <property type="molecule type" value="Genomic_DNA"/>
</dbReference>
<dbReference type="AlphaFoldDB" id="A0A060DJU5"/>
<dbReference type="Proteomes" id="UP000027186">
    <property type="component" value="Plasmid AbAZ39_p1"/>
</dbReference>
<dbReference type="InterPro" id="IPR012903">
    <property type="entry name" value="Nif11"/>
</dbReference>
<name>A0A060DJU5_9PROT</name>
<feature type="domain" description="Nif11" evidence="1">
    <location>
        <begin position="5"/>
        <end position="51"/>
    </location>
</feature>
<geneLocation type="plasmid" evidence="2 4">
    <name>AbAZ39_p1</name>
</geneLocation>